<feature type="compositionally biased region" description="Polar residues" evidence="5">
    <location>
        <begin position="149"/>
        <end position="167"/>
    </location>
</feature>
<dbReference type="Proteomes" id="UP000694845">
    <property type="component" value="Unplaced"/>
</dbReference>
<evidence type="ECO:0000313" key="8">
    <source>
        <dbReference type="RefSeq" id="XP_022080919.1"/>
    </source>
</evidence>
<feature type="domain" description="EF-hand" evidence="6">
    <location>
        <begin position="585"/>
        <end position="620"/>
    </location>
</feature>
<dbReference type="FunFam" id="1.10.238.10:FF:000009">
    <property type="entry name" value="Visinin-like protein 1"/>
    <property type="match status" value="1"/>
</dbReference>
<feature type="region of interest" description="Disordered" evidence="5">
    <location>
        <begin position="72"/>
        <end position="95"/>
    </location>
</feature>
<accession>A0A8B7XJE5</accession>
<dbReference type="PANTHER" id="PTHR23055:SF167">
    <property type="entry name" value="EF-HAND DOMAIN-CONTAINING PROTEIN"/>
    <property type="match status" value="1"/>
</dbReference>
<evidence type="ECO:0000256" key="2">
    <source>
        <dbReference type="ARBA" id="ARBA00022723"/>
    </source>
</evidence>
<proteinExistence type="inferred from homology"/>
<dbReference type="PROSITE" id="PS00018">
    <property type="entry name" value="EF_HAND_1"/>
    <property type="match status" value="2"/>
</dbReference>
<dbReference type="Pfam" id="PF13405">
    <property type="entry name" value="EF-hand_6"/>
    <property type="match status" value="1"/>
</dbReference>
<dbReference type="Pfam" id="PF13499">
    <property type="entry name" value="EF-hand_7"/>
    <property type="match status" value="1"/>
</dbReference>
<evidence type="ECO:0000256" key="1">
    <source>
        <dbReference type="ARBA" id="ARBA00006049"/>
    </source>
</evidence>
<feature type="compositionally biased region" description="Low complexity" evidence="5">
    <location>
        <begin position="122"/>
        <end position="132"/>
    </location>
</feature>
<dbReference type="Gene3D" id="1.10.238.10">
    <property type="entry name" value="EF-hand"/>
    <property type="match status" value="1"/>
</dbReference>
<dbReference type="GO" id="GO:0008076">
    <property type="term" value="C:voltage-gated potassium channel complex"/>
    <property type="evidence" value="ECO:0007669"/>
    <property type="project" value="TreeGrafter"/>
</dbReference>
<dbReference type="InterPro" id="IPR002048">
    <property type="entry name" value="EF_hand_dom"/>
</dbReference>
<dbReference type="SMART" id="SM00054">
    <property type="entry name" value="EFh"/>
    <property type="match status" value="3"/>
</dbReference>
<feature type="region of interest" description="Disordered" evidence="5">
    <location>
        <begin position="122"/>
        <end position="141"/>
    </location>
</feature>
<feature type="domain" description="EF-hand" evidence="6">
    <location>
        <begin position="633"/>
        <end position="668"/>
    </location>
</feature>
<dbReference type="SUPFAM" id="SSF47473">
    <property type="entry name" value="EF-hand"/>
    <property type="match status" value="1"/>
</dbReference>
<evidence type="ECO:0000256" key="3">
    <source>
        <dbReference type="ARBA" id="ARBA00022737"/>
    </source>
</evidence>
<dbReference type="PRINTS" id="PR00450">
    <property type="entry name" value="RECOVERIN"/>
</dbReference>
<dbReference type="OrthoDB" id="191686at2759"/>
<dbReference type="InterPro" id="IPR011992">
    <property type="entry name" value="EF-hand-dom_pair"/>
</dbReference>
<protein>
    <submittedName>
        <fullName evidence="8">Uncharacterized protein LOC110973958 isoform X1</fullName>
    </submittedName>
</protein>
<dbReference type="GO" id="GO:0005509">
    <property type="term" value="F:calcium ion binding"/>
    <property type="evidence" value="ECO:0007669"/>
    <property type="project" value="InterPro"/>
</dbReference>
<dbReference type="InterPro" id="IPR018247">
    <property type="entry name" value="EF_Hand_1_Ca_BS"/>
</dbReference>
<evidence type="ECO:0000256" key="5">
    <source>
        <dbReference type="SAM" id="MobiDB-lite"/>
    </source>
</evidence>
<evidence type="ECO:0000256" key="4">
    <source>
        <dbReference type="ARBA" id="ARBA00022837"/>
    </source>
</evidence>
<comment type="similarity">
    <text evidence="1">Belongs to the recoverin family.</text>
</comment>
<dbReference type="InterPro" id="IPR028846">
    <property type="entry name" value="Recoverin"/>
</dbReference>
<dbReference type="KEGG" id="aplc:110973958"/>
<dbReference type="PROSITE" id="PS50222">
    <property type="entry name" value="EF_HAND_2"/>
    <property type="match status" value="3"/>
</dbReference>
<organism evidence="7 8">
    <name type="scientific">Acanthaster planci</name>
    <name type="common">Crown-of-thorns starfish</name>
    <dbReference type="NCBI Taxonomy" id="133434"/>
    <lineage>
        <taxon>Eukaryota</taxon>
        <taxon>Metazoa</taxon>
        <taxon>Echinodermata</taxon>
        <taxon>Eleutherozoa</taxon>
        <taxon>Asterozoa</taxon>
        <taxon>Asteroidea</taxon>
        <taxon>Valvatacea</taxon>
        <taxon>Valvatida</taxon>
        <taxon>Acanthasteridae</taxon>
        <taxon>Acanthaster</taxon>
    </lineage>
</organism>
<dbReference type="GO" id="GO:0015459">
    <property type="term" value="F:potassium channel regulator activity"/>
    <property type="evidence" value="ECO:0007669"/>
    <property type="project" value="TreeGrafter"/>
</dbReference>
<feature type="compositionally biased region" description="Polar residues" evidence="5">
    <location>
        <begin position="330"/>
        <end position="363"/>
    </location>
</feature>
<reference evidence="8" key="1">
    <citation type="submission" date="2025-08" db="UniProtKB">
        <authorList>
            <consortium name="RefSeq"/>
        </authorList>
    </citation>
    <scope>IDENTIFICATION</scope>
</reference>
<keyword evidence="2" id="KW-0479">Metal-binding</keyword>
<dbReference type="PANTHER" id="PTHR23055">
    <property type="entry name" value="CALCIUM BINDING PROTEINS"/>
    <property type="match status" value="1"/>
</dbReference>
<dbReference type="AlphaFoldDB" id="A0A8B7XJE5"/>
<keyword evidence="4" id="KW-0106">Calcium</keyword>
<dbReference type="CDD" id="cd00051">
    <property type="entry name" value="EFh"/>
    <property type="match status" value="2"/>
</dbReference>
<name>A0A8B7XJE5_ACAPL</name>
<evidence type="ECO:0000313" key="7">
    <source>
        <dbReference type="Proteomes" id="UP000694845"/>
    </source>
</evidence>
<dbReference type="GO" id="GO:1901379">
    <property type="term" value="P:regulation of potassium ion transmembrane transport"/>
    <property type="evidence" value="ECO:0007669"/>
    <property type="project" value="TreeGrafter"/>
</dbReference>
<dbReference type="RefSeq" id="XP_022080919.1">
    <property type="nucleotide sequence ID" value="XM_022225227.1"/>
</dbReference>
<feature type="region of interest" description="Disordered" evidence="5">
    <location>
        <begin position="149"/>
        <end position="194"/>
    </location>
</feature>
<keyword evidence="3" id="KW-0677">Repeat</keyword>
<feature type="region of interest" description="Disordered" evidence="5">
    <location>
        <begin position="326"/>
        <end position="363"/>
    </location>
</feature>
<keyword evidence="7" id="KW-1185">Reference proteome</keyword>
<dbReference type="GeneID" id="110973958"/>
<feature type="domain" description="EF-hand" evidence="6">
    <location>
        <begin position="549"/>
        <end position="584"/>
    </location>
</feature>
<gene>
    <name evidence="8" type="primary">LOC110973958</name>
</gene>
<sequence>MAQICPGQGVLDMDVPVLVRMATLPKSTQRRKIPGRPVRTLTRSDPCIETSGWSPETTRAPVLTERTNNQDLVGSTDVGMRHPSPRGCAGVGPPTASTEGQILAVQQHLLWLEEKLHELQKLSGNTNGTGNKNEGRSGQDQVSSNYYCITQGVDSNPGTSKSNSPENGETMMGIMNGKENGIHSNNNGQKRKVSHGMCTPRGIPPMVRIDSLDAPNTVSTVLVGDRYQPYGANIYNNVFRNRADSSSLGTVSSLSRSPSPRVRLRGLDHMDAASTISASTSSNPSPTSQDEHIAVRPVGFGQAISIFGPGGGNLVGEDIWEFDGCDENAHSTTTPTPSGVESLSSAATPNQPAVTPNSPFHSQPGTGMDSLNVDSWSLDISSGVPPSPALSNMTDGGYQVGDGVPMTDIQEHPLKRLNSQSQATGTPSPRSLKPTFSFTSSIISKAKARFTGRAVKKDQCLVQEVGNRKTTSSGLNSLSSNTQDHDLEDLDMQTVRYKPEGIDKLCRTTKFTKKELQLMYRGFKQECPSGLVNEETFKEIYSQFFPQGDSSHYAHFVFNSFDTDHNGSITFEEFVTGLSVLSRGTLEDKLNWAFKLYDINGDGGITREEMLSIIQSIYDMMGKYSEPTSEDITPGEHVERVFQKMDLNKDGVVSLQEFLESCSNDETITKSMHVFDTIL</sequence>
<evidence type="ECO:0000259" key="6">
    <source>
        <dbReference type="PROSITE" id="PS50222"/>
    </source>
</evidence>